<feature type="compositionally biased region" description="Basic and acidic residues" evidence="9">
    <location>
        <begin position="843"/>
        <end position="911"/>
    </location>
</feature>
<feature type="domain" description="C2H2-type" evidence="10">
    <location>
        <begin position="2444"/>
        <end position="2471"/>
    </location>
</feature>
<comment type="subcellular location">
    <subcellularLocation>
        <location evidence="1">Nucleus</location>
    </subcellularLocation>
</comment>
<dbReference type="OrthoDB" id="8685330at2759"/>
<protein>
    <submittedName>
        <fullName evidence="12">Uncharacterized protein LOC125179541</fullName>
    </submittedName>
</protein>
<dbReference type="InterPro" id="IPR036236">
    <property type="entry name" value="Znf_C2H2_sf"/>
</dbReference>
<feature type="compositionally biased region" description="Polar residues" evidence="9">
    <location>
        <begin position="2084"/>
        <end position="2099"/>
    </location>
</feature>
<feature type="region of interest" description="Disordered" evidence="9">
    <location>
        <begin position="1656"/>
        <end position="1699"/>
    </location>
</feature>
<dbReference type="GO" id="GO:0000978">
    <property type="term" value="F:RNA polymerase II cis-regulatory region sequence-specific DNA binding"/>
    <property type="evidence" value="ECO:0007669"/>
    <property type="project" value="TreeGrafter"/>
</dbReference>
<feature type="compositionally biased region" description="Basic and acidic residues" evidence="9">
    <location>
        <begin position="2101"/>
        <end position="2110"/>
    </location>
</feature>
<feature type="region of interest" description="Disordered" evidence="9">
    <location>
        <begin position="1"/>
        <end position="33"/>
    </location>
</feature>
<feature type="compositionally biased region" description="Basic residues" evidence="9">
    <location>
        <begin position="1169"/>
        <end position="1178"/>
    </location>
</feature>
<dbReference type="SMART" id="SM00355">
    <property type="entry name" value="ZnF_C2H2"/>
    <property type="match status" value="6"/>
</dbReference>
<feature type="compositionally biased region" description="Basic and acidic residues" evidence="9">
    <location>
        <begin position="1293"/>
        <end position="1303"/>
    </location>
</feature>
<feature type="region of interest" description="Disordered" evidence="9">
    <location>
        <begin position="2084"/>
        <end position="2116"/>
    </location>
</feature>
<keyword evidence="7" id="KW-0539">Nucleus</keyword>
<dbReference type="PROSITE" id="PS50157">
    <property type="entry name" value="ZINC_FINGER_C2H2_2"/>
    <property type="match status" value="1"/>
</dbReference>
<feature type="region of interest" description="Disordered" evidence="9">
    <location>
        <begin position="2195"/>
        <end position="2214"/>
    </location>
</feature>
<name>A0A979FXV0_HYAAZ</name>
<feature type="compositionally biased region" description="Basic and acidic residues" evidence="9">
    <location>
        <begin position="808"/>
        <end position="836"/>
    </location>
</feature>
<evidence type="ECO:0000259" key="10">
    <source>
        <dbReference type="PROSITE" id="PS50157"/>
    </source>
</evidence>
<dbReference type="InterPro" id="IPR013087">
    <property type="entry name" value="Znf_C2H2_type"/>
</dbReference>
<evidence type="ECO:0000256" key="8">
    <source>
        <dbReference type="PROSITE-ProRule" id="PRU00042"/>
    </source>
</evidence>
<dbReference type="SUPFAM" id="SSF57667">
    <property type="entry name" value="beta-beta-alpha zinc fingers"/>
    <property type="match status" value="1"/>
</dbReference>
<keyword evidence="5" id="KW-0805">Transcription regulation</keyword>
<dbReference type="KEGG" id="hazt:125179541"/>
<feature type="compositionally biased region" description="Polar residues" evidence="9">
    <location>
        <begin position="2249"/>
        <end position="2258"/>
    </location>
</feature>
<feature type="region of interest" description="Disordered" evidence="9">
    <location>
        <begin position="1797"/>
        <end position="1825"/>
    </location>
</feature>
<feature type="compositionally biased region" description="Polar residues" evidence="9">
    <location>
        <begin position="2016"/>
        <end position="2029"/>
    </location>
</feature>
<sequence length="2523" mass="279235">MNSHNIRKPGSFYIPNHRRTSVSKSPLEQDGKDVSTCSNLALAGWTDSPRHDGVSTKKPSDKVNVFSGKEQGDEAKVVNITESLSTVKIVKELSEPSEGSQRIINTSSDENERISEFFQCASSGNKTELSALHLRGLNDLAVPLVKKEKTSFAGGSDDAASLEDSTETIPLERRRASATSEMISDLSRGSSLDSLVDFPSSPLIKLPADDGPCKTGTKNLSFHDDFRLELCLSDISDDEFSDGDFSKEQRHCGLESPPSFKKSARKLSATKRKDSLVNNLSSRSVEKASPVCQILPIKESTIEMVPRIGKGFTDLHVDGEKPALNPNNLLQLQLILHAERSDSMVKDERNILSVAGNTEKEDEFTGAGTALSPVLNQEGPTSLDARQSRAIREPSRLDSTDVLISPHEKLLFRGAKYVSSSIDNIDTVQGNVPIKLSISEVNSGSKTEEKFLSMYSNGKLNYREIKSPSCKGEAMQEVMFGEVSSTVEIIPENVKEANGSEEVGFVSCDLENNQHVKSNDGDKVSENVESPVDLMSGIIQTLVDFSSEIGQDADMEVKSDSESSFSDSFSEKLTASARELTSVSALEIDSSRKVLVNVEQNDAGKKLSLHQDTCVAEENKNEPQSSELSVESFSTRAGNEELHRDRLLALLGGPDVVLASDVATEDRNSGSGSESAASKNLELASVDTLVKVMHGKETEKHSIGGDATCRKTQDCFNGKQIVIGSQSALELADQPNEGKCREQNSSRINKNVNNSQEKCVTEHAGRCNNNAKKDDDSHDVNATENEANLEKNVTNGEHSQIKTATKGADSRDKNETNHVDGRDKNATKNDASREGDQNTSRDATSRDKNTTKYADRWDKNATNDANNSRDKSDTKDTGSRDKIATYVNGRDKNFAKDARSQLENAAKDADSQVKNATIGSDKRDDDATVSSDSRDKNATKESGSRDKNATRDSNSREKNATKDSDNREKNATRDADDRHRARSDDCGRKSRDRNDSQNKRSDERRRSESKGKEIIPGKNKVDETRRSKSRSKEDCRTENERETRRSASKGAEGRFDDGTRQKDLNEYQSKCHRRDNEEALRSKSLDKDYCGHGNQTKGERRHKSSEREDRLSGKHRNVREKMNPHGEDHRRQSKGSEDSKSDHKSQDDHHSSRECVDKRQSKNFYQNIHRNKKRKREDRRRFCDVWKKYFSKKTQSKIDRKKYHSDESHSKTDGSVKKTNRMEKPESLKNGSGFSSQENEGNNEENVSNTTHAINTEKKKNEQKIEENFLRQEKVISLHKDNSCAETSLFSSKENDKQGDREQGNANNRVKNTGQTNCEKLCVNTHQNGPSLITTNPFGKLGSYASDNNVKPTTKVPGAGKVIAATCSTVSNEDQKSHDSHISATSCLEITPEERTDFSKLIRNGVSISKAVPAPKVGSIQENRNIKKRKYDESMRASSSDSLPTTVGQKYLRVSSGIETNNDMVKTTCDISEAVTSEANRSVESKVQNRVTKAELVGSVGSNYQNGNGGEPKKHSLGGQNSMASTSDASNDSDIFLPCINSAENIPGQESSVSDCEFNDSLASHSGKVSVMVEKLDLRVMGGMTTIDLGSIDVSPQKVGLSAEKMPSAIDGTRKKDHGYDPCRILFTPLKSRNDFSVDRSTSKCETASLFSVGSPGKNNSTITGASDETSEQYRKRRLSESVSGSGQGSSVKKRRLDDTPNMTVSEYVNKHWRGLLASRTKNVRQNLTRRNRLLPVDVNLTLLPSYPYGSARKGSFKIQKLWKNTYGFLTHAGTSSYRMKEINYAAKKFLPMQLKRLSRPPKSSASSRALGKRNKARKNAKNSCPSGNVGYDIWKKAVQEEYNLRRVLRTPTRSKEVEDTSESVSSANSKPLRSIVAKKEKLRSLITDSIERVLSRVRTDIDTENAETSVPNKKVTLDKTSKSSSTEDTNDQSSEVNSDNQVSQTIIPKISEDEPEDESDLTLVDDLLSQEEWDCISMTLREEDDYTDDTQCDEEATEPNQGNYSNLSARDEGSSSDAWLSIPSSTTIKRAGGENVSNRDLAQSNDSRYSLGNRNTVDVTTHGQSGDAQNYLSADSTRALQKRNVLSMSPARSTSSVRPESGKTEERKSSISFTSPVRNAPLHINIADKTDLENIATRPLSTNSSTSQILDRRDYQVRVDDGVIGSTVEPRLSSSHARDESQSNKSYPTKAVHVNELHRRHEPAADVTSLQLRENPHKFLADTRPKGTFSSTSSSPESRCSTTSSKSVPTVATTSHSAHLAEASTAAFTRRSEVERLVQPQPSPRTASAAPVAIAATDAVSKAILEKIYGNCVGTKIRFHCGLVVPAFIFRNHKGVFIFHCNSCRYYTSSKEKYKSHHAQHILDQCLQCQKCSFKASCELEMTVHARMHASDKSKCYCEDCDFVAENKGSIERHVMVHVYARDGTLDGFIELYSTGGRSGTDMRCPFCEEYFPDMLQVRSHVRVHTNAPVITCDECGFVSYSRLGHAKHVLVHCKQETLKCPHCPYITENTNEMKLHFFTHL</sequence>
<feature type="compositionally biased region" description="Polar residues" evidence="9">
    <location>
        <begin position="1518"/>
        <end position="1529"/>
    </location>
</feature>
<evidence type="ECO:0000313" key="12">
    <source>
        <dbReference type="RefSeq" id="XP_047741567.1"/>
    </source>
</evidence>
<dbReference type="Proteomes" id="UP000694843">
    <property type="component" value="Unplaced"/>
</dbReference>
<dbReference type="GeneID" id="125179541"/>
<feature type="compositionally biased region" description="Basic and acidic residues" evidence="9">
    <location>
        <begin position="2195"/>
        <end position="2205"/>
    </location>
</feature>
<evidence type="ECO:0000256" key="4">
    <source>
        <dbReference type="ARBA" id="ARBA00022833"/>
    </source>
</evidence>
<feature type="region of interest" description="Disordered" evidence="9">
    <location>
        <begin position="1287"/>
        <end position="1312"/>
    </location>
</feature>
<evidence type="ECO:0000256" key="5">
    <source>
        <dbReference type="ARBA" id="ARBA00023015"/>
    </source>
</evidence>
<feature type="region of interest" description="Disordered" evidence="9">
    <location>
        <begin position="787"/>
        <end position="1178"/>
    </location>
</feature>
<dbReference type="GO" id="GO:0008270">
    <property type="term" value="F:zinc ion binding"/>
    <property type="evidence" value="ECO:0007669"/>
    <property type="project" value="UniProtKB-KW"/>
</dbReference>
<feature type="compositionally biased region" description="Basic and acidic residues" evidence="9">
    <location>
        <begin position="1074"/>
        <end position="1090"/>
    </location>
</feature>
<feature type="compositionally biased region" description="Low complexity" evidence="9">
    <location>
        <begin position="1801"/>
        <end position="1810"/>
    </location>
</feature>
<evidence type="ECO:0000256" key="6">
    <source>
        <dbReference type="ARBA" id="ARBA00023163"/>
    </source>
</evidence>
<keyword evidence="4" id="KW-0862">Zinc</keyword>
<feature type="compositionally biased region" description="Basic and acidic residues" evidence="9">
    <location>
        <begin position="1119"/>
        <end position="1160"/>
    </location>
</feature>
<keyword evidence="8" id="KW-0863">Zinc-finger</keyword>
<feature type="region of interest" description="Disordered" evidence="9">
    <location>
        <begin position="1905"/>
        <end position="1944"/>
    </location>
</feature>
<evidence type="ECO:0000313" key="11">
    <source>
        <dbReference type="Proteomes" id="UP000694843"/>
    </source>
</evidence>
<feature type="region of interest" description="Disordered" evidence="9">
    <location>
        <begin position="2220"/>
        <end position="2260"/>
    </location>
</feature>
<evidence type="ECO:0000256" key="9">
    <source>
        <dbReference type="SAM" id="MobiDB-lite"/>
    </source>
</evidence>
<feature type="compositionally biased region" description="Basic residues" evidence="9">
    <location>
        <begin position="1811"/>
        <end position="1821"/>
    </location>
</feature>
<feature type="compositionally biased region" description="Low complexity" evidence="9">
    <location>
        <begin position="2229"/>
        <end position="2248"/>
    </location>
</feature>
<accession>A0A979FXV0</accession>
<dbReference type="PANTHER" id="PTHR24399:SF70">
    <property type="entry name" value="C2H2-TYPE DOMAIN-CONTAINING PROTEIN"/>
    <property type="match status" value="1"/>
</dbReference>
<feature type="region of interest" description="Disordered" evidence="9">
    <location>
        <begin position="1500"/>
        <end position="1529"/>
    </location>
</feature>
<feature type="region of interest" description="Disordered" evidence="9">
    <location>
        <begin position="2167"/>
        <end position="2189"/>
    </location>
</feature>
<gene>
    <name evidence="12" type="primary">LOC125179541</name>
</gene>
<feature type="compositionally biased region" description="Acidic residues" evidence="9">
    <location>
        <begin position="1983"/>
        <end position="1998"/>
    </location>
</feature>
<feature type="compositionally biased region" description="Polar residues" evidence="9">
    <location>
        <begin position="745"/>
        <end position="757"/>
    </location>
</feature>
<dbReference type="Gene3D" id="3.30.160.60">
    <property type="entry name" value="Classic Zinc Finger"/>
    <property type="match status" value="1"/>
</dbReference>
<feature type="compositionally biased region" description="Polar residues" evidence="9">
    <location>
        <begin position="1656"/>
        <end position="1668"/>
    </location>
</feature>
<dbReference type="RefSeq" id="XP_047741567.1">
    <property type="nucleotide sequence ID" value="XM_047885611.1"/>
</dbReference>
<feature type="compositionally biased region" description="Low complexity" evidence="9">
    <location>
        <begin position="1230"/>
        <end position="1249"/>
    </location>
</feature>
<feature type="region of interest" description="Disordered" evidence="9">
    <location>
        <begin position="1194"/>
        <end position="1262"/>
    </location>
</feature>
<keyword evidence="6" id="KW-0804">Transcription</keyword>
<dbReference type="OMA" id="HHTRDIQ"/>
<keyword evidence="11" id="KW-1185">Reference proteome</keyword>
<feature type="compositionally biased region" description="Polar residues" evidence="9">
    <location>
        <begin position="1933"/>
        <end position="1944"/>
    </location>
</feature>
<dbReference type="GO" id="GO:0005654">
    <property type="term" value="C:nucleoplasm"/>
    <property type="evidence" value="ECO:0007669"/>
    <property type="project" value="TreeGrafter"/>
</dbReference>
<organism evidence="11 12">
    <name type="scientific">Hyalella azteca</name>
    <name type="common">Amphipod</name>
    <dbReference type="NCBI Taxonomy" id="294128"/>
    <lineage>
        <taxon>Eukaryota</taxon>
        <taxon>Metazoa</taxon>
        <taxon>Ecdysozoa</taxon>
        <taxon>Arthropoda</taxon>
        <taxon>Crustacea</taxon>
        <taxon>Multicrustacea</taxon>
        <taxon>Malacostraca</taxon>
        <taxon>Eumalacostraca</taxon>
        <taxon>Peracarida</taxon>
        <taxon>Amphipoda</taxon>
        <taxon>Senticaudata</taxon>
        <taxon>Talitrida</taxon>
        <taxon>Talitroidea</taxon>
        <taxon>Hyalellidae</taxon>
        <taxon>Hyalella</taxon>
    </lineage>
</organism>
<feature type="compositionally biased region" description="Polar residues" evidence="9">
    <location>
        <begin position="1999"/>
        <end position="2009"/>
    </location>
</feature>
<keyword evidence="2" id="KW-0479">Metal-binding</keyword>
<dbReference type="GO" id="GO:0001227">
    <property type="term" value="F:DNA-binding transcription repressor activity, RNA polymerase II-specific"/>
    <property type="evidence" value="ECO:0007669"/>
    <property type="project" value="TreeGrafter"/>
</dbReference>
<dbReference type="PANTHER" id="PTHR24399">
    <property type="entry name" value="ZINC FINGER AND BTB DOMAIN-CONTAINING"/>
    <property type="match status" value="1"/>
</dbReference>
<feature type="compositionally biased region" description="Low complexity" evidence="9">
    <location>
        <begin position="1681"/>
        <end position="1691"/>
    </location>
</feature>
<evidence type="ECO:0000256" key="2">
    <source>
        <dbReference type="ARBA" id="ARBA00022723"/>
    </source>
</evidence>
<evidence type="ECO:0000256" key="7">
    <source>
        <dbReference type="ARBA" id="ARBA00023242"/>
    </source>
</evidence>
<feature type="region of interest" description="Disordered" evidence="9">
    <location>
        <begin position="734"/>
        <end position="757"/>
    </location>
</feature>
<evidence type="ECO:0000256" key="1">
    <source>
        <dbReference type="ARBA" id="ARBA00004123"/>
    </source>
</evidence>
<feature type="compositionally biased region" description="Basic and acidic residues" evidence="9">
    <location>
        <begin position="1204"/>
        <end position="1227"/>
    </location>
</feature>
<reference evidence="12" key="1">
    <citation type="submission" date="2025-08" db="UniProtKB">
        <authorList>
            <consortium name="RefSeq"/>
        </authorList>
    </citation>
    <scope>IDENTIFICATION</scope>
    <source>
        <tissue evidence="12">Whole organism</tissue>
    </source>
</reference>
<dbReference type="PROSITE" id="PS00028">
    <property type="entry name" value="ZINC_FINGER_C2H2_1"/>
    <property type="match status" value="1"/>
</dbReference>
<feature type="region of interest" description="Disordered" evidence="9">
    <location>
        <begin position="1982"/>
        <end position="2070"/>
    </location>
</feature>
<keyword evidence="3" id="KW-0677">Repeat</keyword>
<feature type="compositionally biased region" description="Polar residues" evidence="9">
    <location>
        <begin position="2036"/>
        <end position="2070"/>
    </location>
</feature>
<feature type="compositionally biased region" description="Polar residues" evidence="9">
    <location>
        <begin position="787"/>
        <end position="803"/>
    </location>
</feature>
<evidence type="ECO:0000256" key="3">
    <source>
        <dbReference type="ARBA" id="ARBA00022737"/>
    </source>
</evidence>
<proteinExistence type="predicted"/>
<feature type="compositionally biased region" description="Basic and acidic residues" evidence="9">
    <location>
        <begin position="920"/>
        <end position="1065"/>
    </location>
</feature>
<feature type="compositionally biased region" description="Basic residues" evidence="9">
    <location>
        <begin position="1194"/>
        <end position="1203"/>
    </location>
</feature>